<evidence type="ECO:0000256" key="8">
    <source>
        <dbReference type="ARBA" id="ARBA00034006"/>
    </source>
</evidence>
<proteinExistence type="predicted"/>
<keyword evidence="7" id="KW-1278">Translocase</keyword>
<dbReference type="InterPro" id="IPR003593">
    <property type="entry name" value="AAA+_ATPase"/>
</dbReference>
<dbReference type="NCBIfam" id="TIGR01026">
    <property type="entry name" value="fliI_yscN"/>
    <property type="match status" value="1"/>
</dbReference>
<keyword evidence="2" id="KW-0813">Transport</keyword>
<dbReference type="PROSITE" id="PS00152">
    <property type="entry name" value="ATPASE_ALPHA_BETA"/>
    <property type="match status" value="1"/>
</dbReference>
<keyword evidence="4" id="KW-0547">Nucleotide-binding</keyword>
<dbReference type="Proteomes" id="UP000316213">
    <property type="component" value="Unassembled WGS sequence"/>
</dbReference>
<keyword evidence="11" id="KW-1185">Reference proteome</keyword>
<evidence type="ECO:0000256" key="3">
    <source>
        <dbReference type="ARBA" id="ARBA00022490"/>
    </source>
</evidence>
<feature type="domain" description="AAA+ ATPase" evidence="9">
    <location>
        <begin position="167"/>
        <end position="348"/>
    </location>
</feature>
<dbReference type="PANTHER" id="PTHR15184:SF9">
    <property type="entry name" value="SPI-1 TYPE 3 SECRETION SYSTEM ATPASE"/>
    <property type="match status" value="1"/>
</dbReference>
<keyword evidence="6" id="KW-0653">Protein transport</keyword>
<evidence type="ECO:0000256" key="1">
    <source>
        <dbReference type="ARBA" id="ARBA00004496"/>
    </source>
</evidence>
<dbReference type="FunFam" id="3.40.50.12240:FF:000002">
    <property type="entry name" value="Flagellum-specific ATP synthase FliI"/>
    <property type="match status" value="1"/>
</dbReference>
<dbReference type="GO" id="GO:0005524">
    <property type="term" value="F:ATP binding"/>
    <property type="evidence" value="ECO:0007669"/>
    <property type="project" value="UniProtKB-KW"/>
</dbReference>
<gene>
    <name evidence="10" type="primary">yscN</name>
    <name evidence="10" type="ORF">Pla100_18310</name>
</gene>
<keyword evidence="3" id="KW-0963">Cytoplasm</keyword>
<accession>A0A5C6ARI2</accession>
<dbReference type="AlphaFoldDB" id="A0A5C6ARI2"/>
<dbReference type="GO" id="GO:0005737">
    <property type="term" value="C:cytoplasm"/>
    <property type="evidence" value="ECO:0007669"/>
    <property type="project" value="UniProtKB-SubCell"/>
</dbReference>
<evidence type="ECO:0000256" key="4">
    <source>
        <dbReference type="ARBA" id="ARBA00022741"/>
    </source>
</evidence>
<comment type="subcellular location">
    <subcellularLocation>
        <location evidence="1">Cytoplasm</location>
    </subcellularLocation>
</comment>
<sequence>MTPVAALVPPRLPDPRSVVESIDSMVMFQVRGRVASVTGDAVTVQGMTAPLGALCELMPPDAKPTLARVIGFDNTRPILAPLEAISRLAAGDRVRLVSNAMSLRVGGSLCGRIIDAFGRPIDGRPLSEDLSRVVVSHTSPDSLSRPPIDQPLQTGVRAIDGMLTCGIGQRLGIFAGSGVGKSTLLGMITRGTNADRVVIAMVGERGREVNEFIQNSLGPEGLKKAVVVVATSDRPAAQRLSAAMTATSIAEQFRDDGHNVLLLVDSVTRFAMAQRELGLAAGEPPTTRGYPPSVFNMLPQLVERAGRTEKGSITAFYTVLVEGDDQNEPIADTVRGLLDGHIVLNRKLAHRGHYPPIDIPQSISRLQNQLVTPEVRESVLKIREHMVQYENSEDLISIGAYRAGTDPRIDSAIAMRDPINLMLRQNSSDQTPLADSQRLLVTLAATPPNVAAQMIADANKRTAG</sequence>
<dbReference type="SMART" id="SM00382">
    <property type="entry name" value="AAA"/>
    <property type="match status" value="1"/>
</dbReference>
<reference evidence="10 11" key="1">
    <citation type="submission" date="2019-02" db="EMBL/GenBank/DDBJ databases">
        <title>Deep-cultivation of Planctomycetes and their phenomic and genomic characterization uncovers novel biology.</title>
        <authorList>
            <person name="Wiegand S."/>
            <person name="Jogler M."/>
            <person name="Boedeker C."/>
            <person name="Pinto D."/>
            <person name="Vollmers J."/>
            <person name="Rivas-Marin E."/>
            <person name="Kohn T."/>
            <person name="Peeters S.H."/>
            <person name="Heuer A."/>
            <person name="Rast P."/>
            <person name="Oberbeckmann S."/>
            <person name="Bunk B."/>
            <person name="Jeske O."/>
            <person name="Meyerdierks A."/>
            <person name="Storesund J.E."/>
            <person name="Kallscheuer N."/>
            <person name="Luecker S."/>
            <person name="Lage O.M."/>
            <person name="Pohl T."/>
            <person name="Merkel B.J."/>
            <person name="Hornburger P."/>
            <person name="Mueller R.-W."/>
            <person name="Bruemmer F."/>
            <person name="Labrenz M."/>
            <person name="Spormann A.M."/>
            <person name="Op Den Camp H."/>
            <person name="Overmann J."/>
            <person name="Amann R."/>
            <person name="Jetten M.S.M."/>
            <person name="Mascher T."/>
            <person name="Medema M.H."/>
            <person name="Devos D.P."/>
            <person name="Kaster A.-K."/>
            <person name="Ovreas L."/>
            <person name="Rohde M."/>
            <person name="Galperin M.Y."/>
            <person name="Jogler C."/>
        </authorList>
    </citation>
    <scope>NUCLEOTIDE SEQUENCE [LARGE SCALE GENOMIC DNA]</scope>
    <source>
        <strain evidence="10 11">Pla100</strain>
    </source>
</reference>
<evidence type="ECO:0000259" key="9">
    <source>
        <dbReference type="SMART" id="SM00382"/>
    </source>
</evidence>
<keyword evidence="5" id="KW-0067">ATP-binding</keyword>
<name>A0A5C6ARI2_9BACT</name>
<organism evidence="10 11">
    <name type="scientific">Neorhodopirellula pilleata</name>
    <dbReference type="NCBI Taxonomy" id="2714738"/>
    <lineage>
        <taxon>Bacteria</taxon>
        <taxon>Pseudomonadati</taxon>
        <taxon>Planctomycetota</taxon>
        <taxon>Planctomycetia</taxon>
        <taxon>Pirellulales</taxon>
        <taxon>Pirellulaceae</taxon>
        <taxon>Neorhodopirellula</taxon>
    </lineage>
</organism>
<dbReference type="RefSeq" id="WP_146577258.1">
    <property type="nucleotide sequence ID" value="NZ_SJPM01000002.1"/>
</dbReference>
<dbReference type="InterPro" id="IPR005714">
    <property type="entry name" value="ATPase_T3SS_FliI/YscN"/>
</dbReference>
<dbReference type="Pfam" id="PF18269">
    <property type="entry name" value="T3SS_ATPase_C"/>
    <property type="match status" value="1"/>
</dbReference>
<evidence type="ECO:0000313" key="11">
    <source>
        <dbReference type="Proteomes" id="UP000316213"/>
    </source>
</evidence>
<comment type="caution">
    <text evidence="10">The sequence shown here is derived from an EMBL/GenBank/DDBJ whole genome shotgun (WGS) entry which is preliminary data.</text>
</comment>
<evidence type="ECO:0000256" key="6">
    <source>
        <dbReference type="ARBA" id="ARBA00022927"/>
    </source>
</evidence>
<dbReference type="InterPro" id="IPR000194">
    <property type="entry name" value="ATPase_F1/V1/A1_a/bsu_nucl-bd"/>
</dbReference>
<dbReference type="OrthoDB" id="9802718at2"/>
<protein>
    <submittedName>
        <fullName evidence="10">Putative ATP synthase YscN</fullName>
    </submittedName>
</protein>
<comment type="catalytic activity">
    <reaction evidence="8">
        <text>ATP + H2O + cellular proteinSide 1 = ADP + phosphate + cellular proteinSide 2.</text>
        <dbReference type="EC" id="7.4.2.8"/>
    </reaction>
</comment>
<dbReference type="CDD" id="cd18117">
    <property type="entry name" value="ATP-synt_flagellum-secretory_path_III_N"/>
    <property type="match status" value="1"/>
</dbReference>
<evidence type="ECO:0000313" key="10">
    <source>
        <dbReference type="EMBL" id="TWU02091.1"/>
    </source>
</evidence>
<dbReference type="SUPFAM" id="SSF52540">
    <property type="entry name" value="P-loop containing nucleoside triphosphate hydrolases"/>
    <property type="match status" value="1"/>
</dbReference>
<evidence type="ECO:0000256" key="5">
    <source>
        <dbReference type="ARBA" id="ARBA00022840"/>
    </source>
</evidence>
<dbReference type="InterPro" id="IPR020003">
    <property type="entry name" value="ATPase_a/bsu_AS"/>
</dbReference>
<dbReference type="GO" id="GO:0046933">
    <property type="term" value="F:proton-transporting ATP synthase activity, rotational mechanism"/>
    <property type="evidence" value="ECO:0007669"/>
    <property type="project" value="TreeGrafter"/>
</dbReference>
<dbReference type="PANTHER" id="PTHR15184">
    <property type="entry name" value="ATP SYNTHASE"/>
    <property type="match status" value="1"/>
</dbReference>
<dbReference type="Gene3D" id="3.40.50.12240">
    <property type="match status" value="1"/>
</dbReference>
<dbReference type="CDD" id="cd01136">
    <property type="entry name" value="ATPase_flagellum-secretory_path_III"/>
    <property type="match status" value="1"/>
</dbReference>
<dbReference type="GO" id="GO:0008564">
    <property type="term" value="F:protein-exporting ATPase activity"/>
    <property type="evidence" value="ECO:0007669"/>
    <property type="project" value="UniProtKB-EC"/>
</dbReference>
<dbReference type="InterPro" id="IPR050053">
    <property type="entry name" value="ATPase_alpha/beta_chains"/>
</dbReference>
<evidence type="ECO:0000256" key="2">
    <source>
        <dbReference type="ARBA" id="ARBA00022448"/>
    </source>
</evidence>
<dbReference type="GO" id="GO:0016887">
    <property type="term" value="F:ATP hydrolysis activity"/>
    <property type="evidence" value="ECO:0007669"/>
    <property type="project" value="InterPro"/>
</dbReference>
<dbReference type="EMBL" id="SJPM01000002">
    <property type="protein sequence ID" value="TWU02091.1"/>
    <property type="molecule type" value="Genomic_DNA"/>
</dbReference>
<dbReference type="GO" id="GO:0030254">
    <property type="term" value="P:protein secretion by the type III secretion system"/>
    <property type="evidence" value="ECO:0007669"/>
    <property type="project" value="InterPro"/>
</dbReference>
<dbReference type="InterPro" id="IPR027417">
    <property type="entry name" value="P-loop_NTPase"/>
</dbReference>
<dbReference type="GO" id="GO:0030257">
    <property type="term" value="C:type III protein secretion system complex"/>
    <property type="evidence" value="ECO:0007669"/>
    <property type="project" value="InterPro"/>
</dbReference>
<dbReference type="Pfam" id="PF00006">
    <property type="entry name" value="ATP-synt_ab"/>
    <property type="match status" value="1"/>
</dbReference>
<dbReference type="InterPro" id="IPR040627">
    <property type="entry name" value="T3SS_ATPase_C"/>
</dbReference>
<evidence type="ECO:0000256" key="7">
    <source>
        <dbReference type="ARBA" id="ARBA00022967"/>
    </source>
</evidence>